<evidence type="ECO:0000256" key="7">
    <source>
        <dbReference type="ARBA" id="ARBA00023065"/>
    </source>
</evidence>
<evidence type="ECO:0000256" key="2">
    <source>
        <dbReference type="ARBA" id="ARBA00022448"/>
    </source>
</evidence>
<dbReference type="GO" id="GO:0009279">
    <property type="term" value="C:cell outer membrane"/>
    <property type="evidence" value="ECO:0007669"/>
    <property type="project" value="UniProtKB-SubCell"/>
</dbReference>
<evidence type="ECO:0000259" key="15">
    <source>
        <dbReference type="Pfam" id="PF07715"/>
    </source>
</evidence>
<gene>
    <name evidence="16" type="ORF">DFR40_2571</name>
</gene>
<keyword evidence="9 11" id="KW-0472">Membrane</keyword>
<dbReference type="Pfam" id="PF07715">
    <property type="entry name" value="Plug"/>
    <property type="match status" value="1"/>
</dbReference>
<keyword evidence="13" id="KW-0732">Signal</keyword>
<accession>A0A495VN20</accession>
<evidence type="ECO:0000256" key="3">
    <source>
        <dbReference type="ARBA" id="ARBA00022452"/>
    </source>
</evidence>
<reference evidence="16 17" key="1">
    <citation type="submission" date="2018-10" db="EMBL/GenBank/DDBJ databases">
        <title>Genomic Encyclopedia of Type Strains, Phase IV (KMG-IV): sequencing the most valuable type-strain genomes for metagenomic binning, comparative biology and taxonomic classification.</title>
        <authorList>
            <person name="Goeker M."/>
        </authorList>
    </citation>
    <scope>NUCLEOTIDE SEQUENCE [LARGE SCALE GENOMIC DNA]</scope>
    <source>
        <strain evidence="16 17">DSM 23841</strain>
    </source>
</reference>
<evidence type="ECO:0000256" key="6">
    <source>
        <dbReference type="ARBA" id="ARBA00023004"/>
    </source>
</evidence>
<dbReference type="InterPro" id="IPR000531">
    <property type="entry name" value="Beta-barrel_TonB"/>
</dbReference>
<evidence type="ECO:0000256" key="10">
    <source>
        <dbReference type="ARBA" id="ARBA00023237"/>
    </source>
</evidence>
<dbReference type="Pfam" id="PF00593">
    <property type="entry name" value="TonB_dep_Rec_b-barrel"/>
    <property type="match status" value="1"/>
</dbReference>
<evidence type="ECO:0000256" key="5">
    <source>
        <dbReference type="ARBA" id="ARBA00022692"/>
    </source>
</evidence>
<dbReference type="InterPro" id="IPR012910">
    <property type="entry name" value="Plug_dom"/>
</dbReference>
<keyword evidence="16" id="KW-0675">Receptor</keyword>
<feature type="chain" id="PRO_5019770955" evidence="13">
    <location>
        <begin position="22"/>
        <end position="776"/>
    </location>
</feature>
<dbReference type="RefSeq" id="WP_121458889.1">
    <property type="nucleotide sequence ID" value="NZ_RBXP01000017.1"/>
</dbReference>
<evidence type="ECO:0000256" key="13">
    <source>
        <dbReference type="SAM" id="SignalP"/>
    </source>
</evidence>
<feature type="domain" description="TonB-dependent receptor-like beta-barrel" evidence="14">
    <location>
        <begin position="263"/>
        <end position="742"/>
    </location>
</feature>
<dbReference type="OrthoDB" id="8538693at2"/>
<dbReference type="GO" id="GO:0006826">
    <property type="term" value="P:iron ion transport"/>
    <property type="evidence" value="ECO:0007669"/>
    <property type="project" value="UniProtKB-KW"/>
</dbReference>
<dbReference type="PANTHER" id="PTHR32552">
    <property type="entry name" value="FERRICHROME IRON RECEPTOR-RELATED"/>
    <property type="match status" value="1"/>
</dbReference>
<comment type="subcellular location">
    <subcellularLocation>
        <location evidence="1 11">Cell outer membrane</location>
        <topology evidence="1 11">Multi-pass membrane protein</topology>
    </subcellularLocation>
</comment>
<dbReference type="InterPro" id="IPR039426">
    <property type="entry name" value="TonB-dep_rcpt-like"/>
</dbReference>
<keyword evidence="8 12" id="KW-0798">TonB box</keyword>
<keyword evidence="7" id="KW-0406">Ion transport</keyword>
<keyword evidence="4" id="KW-0410">Iron transport</keyword>
<comment type="similarity">
    <text evidence="11 12">Belongs to the TonB-dependent receptor family.</text>
</comment>
<evidence type="ECO:0000259" key="14">
    <source>
        <dbReference type="Pfam" id="PF00593"/>
    </source>
</evidence>
<keyword evidence="3 11" id="KW-1134">Transmembrane beta strand</keyword>
<evidence type="ECO:0000256" key="8">
    <source>
        <dbReference type="ARBA" id="ARBA00023077"/>
    </source>
</evidence>
<evidence type="ECO:0000256" key="9">
    <source>
        <dbReference type="ARBA" id="ARBA00023136"/>
    </source>
</evidence>
<evidence type="ECO:0000256" key="1">
    <source>
        <dbReference type="ARBA" id="ARBA00004571"/>
    </source>
</evidence>
<dbReference type="EMBL" id="RBXP01000017">
    <property type="protein sequence ID" value="RKT50652.1"/>
    <property type="molecule type" value="Genomic_DNA"/>
</dbReference>
<dbReference type="Proteomes" id="UP000270626">
    <property type="component" value="Unassembled WGS sequence"/>
</dbReference>
<evidence type="ECO:0000313" key="17">
    <source>
        <dbReference type="Proteomes" id="UP000270626"/>
    </source>
</evidence>
<comment type="caution">
    <text evidence="16">The sequence shown here is derived from an EMBL/GenBank/DDBJ whole genome shotgun (WGS) entry which is preliminary data.</text>
</comment>
<sequence>MRHFSPSLALVLAALGVPAAAEDAVSATTVVELPLLNVVSARRREEAVQEVPAPLSLVDGRLLERQGIYQVQDLPRLLPGLNANFFHARESSLAIRGIGNNTANDGLQGSVGLYLDNVYLGRPGQLAVDLLDLERVELLRGPQGTLFGKNTSAGVLSVNTREPIFANAQQFDLSTGSRNYRQFKAMINALVADGNALRLAAYATHDDGWLKNLRDGEMLNGIDRQGVRLQWLLAGSEGTRVRTIVEHHRDDSSTGTLLPYAYGPLNWGAAAGNLPLGTPGSNATTYGQLAAALGAGGPVRSRPSAYEVSLDGRQRARAWQSAMSVEVTRNLGEHRLTSISAWRDWHFSPDNDTDNTSLAAVTGGFDVDERQFSQEFRLASPKYASHDYLLGGFFLHQDVASRNEFLTGPNALAIASVPNNAVLAGTGRMQINSAALFGQVTRRFGEQFELLAGLRFNHERQRATVVQHAVSPAFPVSPLFMHYDSGPLRALENSLSSQLTVSWRPRDAWLVYLSHARGEKSGGFNLNGALSPGSVLGNAALRVRPERAAAFELGLRHASDDGRFSVSGNLFESRVSDYQAITNTTWNGTYISYLGNVGDLTSRGVELELAYQPADRLDARASLAYTDARFDNGRAPTPAEVFNGSGGTADSGYGKGTRSIAGNRVNGSPRWSAALALHYRFPSAFGEQYVNASYAWRSMAYGDINNSIYSRLPAYGLVNLATGWRFGGSGRHWDISLWARNLLDKRYYLALLGGQNGYFASAGQPRTLGVSVQLAL</sequence>
<dbReference type="PANTHER" id="PTHR32552:SF81">
    <property type="entry name" value="TONB-DEPENDENT OUTER MEMBRANE RECEPTOR"/>
    <property type="match status" value="1"/>
</dbReference>
<evidence type="ECO:0000256" key="11">
    <source>
        <dbReference type="PROSITE-ProRule" id="PRU01360"/>
    </source>
</evidence>
<dbReference type="InterPro" id="IPR036942">
    <property type="entry name" value="Beta-barrel_TonB_sf"/>
</dbReference>
<dbReference type="PROSITE" id="PS52016">
    <property type="entry name" value="TONB_DEPENDENT_REC_3"/>
    <property type="match status" value="1"/>
</dbReference>
<proteinExistence type="inferred from homology"/>
<dbReference type="SUPFAM" id="SSF56935">
    <property type="entry name" value="Porins"/>
    <property type="match status" value="1"/>
</dbReference>
<feature type="signal peptide" evidence="13">
    <location>
        <begin position="1"/>
        <end position="21"/>
    </location>
</feature>
<keyword evidence="6" id="KW-0408">Iron</keyword>
<evidence type="ECO:0000313" key="16">
    <source>
        <dbReference type="EMBL" id="RKT50652.1"/>
    </source>
</evidence>
<name>A0A495VN20_9RHOO</name>
<dbReference type="AlphaFoldDB" id="A0A495VN20"/>
<dbReference type="Gene3D" id="2.40.170.20">
    <property type="entry name" value="TonB-dependent receptor, beta-barrel domain"/>
    <property type="match status" value="1"/>
</dbReference>
<evidence type="ECO:0000256" key="12">
    <source>
        <dbReference type="RuleBase" id="RU003357"/>
    </source>
</evidence>
<keyword evidence="17" id="KW-1185">Reference proteome</keyword>
<protein>
    <submittedName>
        <fullName evidence="16">Iron complex outermembrane receptor protein</fullName>
    </submittedName>
</protein>
<keyword evidence="10 11" id="KW-0998">Cell outer membrane</keyword>
<organism evidence="16 17">
    <name type="scientific">Azonexus fungiphilus</name>
    <dbReference type="NCBI Taxonomy" id="146940"/>
    <lineage>
        <taxon>Bacteria</taxon>
        <taxon>Pseudomonadati</taxon>
        <taxon>Pseudomonadota</taxon>
        <taxon>Betaproteobacteria</taxon>
        <taxon>Rhodocyclales</taxon>
        <taxon>Azonexaceae</taxon>
        <taxon>Azonexus</taxon>
    </lineage>
</organism>
<feature type="domain" description="TonB-dependent receptor plug" evidence="15">
    <location>
        <begin position="48"/>
        <end position="155"/>
    </location>
</feature>
<keyword evidence="2 11" id="KW-0813">Transport</keyword>
<keyword evidence="5 11" id="KW-0812">Transmembrane</keyword>
<evidence type="ECO:0000256" key="4">
    <source>
        <dbReference type="ARBA" id="ARBA00022496"/>
    </source>
</evidence>